<dbReference type="Pfam" id="PF13649">
    <property type="entry name" value="Methyltransf_25"/>
    <property type="match status" value="1"/>
</dbReference>
<organism evidence="2 3">
    <name type="scientific">Stieleria bergensis</name>
    <dbReference type="NCBI Taxonomy" id="2528025"/>
    <lineage>
        <taxon>Bacteria</taxon>
        <taxon>Pseudomonadati</taxon>
        <taxon>Planctomycetota</taxon>
        <taxon>Planctomycetia</taxon>
        <taxon>Pirellulales</taxon>
        <taxon>Pirellulaceae</taxon>
        <taxon>Stieleria</taxon>
    </lineage>
</organism>
<dbReference type="PANTHER" id="PTHR18895:SF74">
    <property type="entry name" value="MTRF1L RELEASE FACTOR GLUTAMINE METHYLTRANSFERASE"/>
    <property type="match status" value="1"/>
</dbReference>
<dbReference type="SUPFAM" id="SSF53335">
    <property type="entry name" value="S-adenosyl-L-methionine-dependent methyltransferases"/>
    <property type="match status" value="1"/>
</dbReference>
<evidence type="ECO:0000313" key="2">
    <source>
        <dbReference type="EMBL" id="QDT62662.1"/>
    </source>
</evidence>
<evidence type="ECO:0000259" key="1">
    <source>
        <dbReference type="Pfam" id="PF13649"/>
    </source>
</evidence>
<dbReference type="InterPro" id="IPR029063">
    <property type="entry name" value="SAM-dependent_MTases_sf"/>
</dbReference>
<dbReference type="RefSeq" id="WP_145277566.1">
    <property type="nucleotide sequence ID" value="NZ_CP036272.1"/>
</dbReference>
<dbReference type="PANTHER" id="PTHR18895">
    <property type="entry name" value="HEMK METHYLTRANSFERASE"/>
    <property type="match status" value="1"/>
</dbReference>
<dbReference type="Gene3D" id="3.40.50.150">
    <property type="entry name" value="Vaccinia Virus protein VP39"/>
    <property type="match status" value="1"/>
</dbReference>
<feature type="domain" description="Methyltransferase" evidence="1">
    <location>
        <begin position="49"/>
        <end position="142"/>
    </location>
</feature>
<sequence length="223" mass="25325">MDNPSLDQREHFHALDGLQRLNRWTKLIDLVWRPIEQMARENPASSLRILDIATGSADVPIQLAQRAERRGIRLEVEASDISPQAIQFAEDNSQKSKVSIKLHHLDVLSEPIPDGYDMIMCATFLHHLTTEQAEIVLAKMIEAATQKIVVVDLIRSRFNWLQVCIATRLLSRSPVVHFDGPQSIRASFTISEIESIAANLPLQTYQLTNHWPCRFMLVGTCHD</sequence>
<reference evidence="2 3" key="1">
    <citation type="submission" date="2019-02" db="EMBL/GenBank/DDBJ databases">
        <title>Deep-cultivation of Planctomycetes and their phenomic and genomic characterization uncovers novel biology.</title>
        <authorList>
            <person name="Wiegand S."/>
            <person name="Jogler M."/>
            <person name="Boedeker C."/>
            <person name="Pinto D."/>
            <person name="Vollmers J."/>
            <person name="Rivas-Marin E."/>
            <person name="Kohn T."/>
            <person name="Peeters S.H."/>
            <person name="Heuer A."/>
            <person name="Rast P."/>
            <person name="Oberbeckmann S."/>
            <person name="Bunk B."/>
            <person name="Jeske O."/>
            <person name="Meyerdierks A."/>
            <person name="Storesund J.E."/>
            <person name="Kallscheuer N."/>
            <person name="Luecker S."/>
            <person name="Lage O.M."/>
            <person name="Pohl T."/>
            <person name="Merkel B.J."/>
            <person name="Hornburger P."/>
            <person name="Mueller R.-W."/>
            <person name="Bruemmer F."/>
            <person name="Labrenz M."/>
            <person name="Spormann A.M."/>
            <person name="Op den Camp H."/>
            <person name="Overmann J."/>
            <person name="Amann R."/>
            <person name="Jetten M.S.M."/>
            <person name="Mascher T."/>
            <person name="Medema M.H."/>
            <person name="Devos D.P."/>
            <person name="Kaster A.-K."/>
            <person name="Ovreas L."/>
            <person name="Rohde M."/>
            <person name="Galperin M.Y."/>
            <person name="Jogler C."/>
        </authorList>
    </citation>
    <scope>NUCLEOTIDE SEQUENCE [LARGE SCALE GENOMIC DNA]</scope>
    <source>
        <strain evidence="2 3">SV_7m_r</strain>
    </source>
</reference>
<evidence type="ECO:0000313" key="3">
    <source>
        <dbReference type="Proteomes" id="UP000315003"/>
    </source>
</evidence>
<dbReference type="InterPro" id="IPR050320">
    <property type="entry name" value="N5-glutamine_MTase"/>
</dbReference>
<dbReference type="CDD" id="cd02440">
    <property type="entry name" value="AdoMet_MTases"/>
    <property type="match status" value="1"/>
</dbReference>
<accession>A0A517T2R6</accession>
<keyword evidence="3" id="KW-1185">Reference proteome</keyword>
<protein>
    <recommendedName>
        <fullName evidence="1">Methyltransferase domain-containing protein</fullName>
    </recommendedName>
</protein>
<dbReference type="EMBL" id="CP036272">
    <property type="protein sequence ID" value="QDT62662.1"/>
    <property type="molecule type" value="Genomic_DNA"/>
</dbReference>
<dbReference type="InterPro" id="IPR041698">
    <property type="entry name" value="Methyltransf_25"/>
</dbReference>
<dbReference type="AlphaFoldDB" id="A0A517T2R6"/>
<proteinExistence type="predicted"/>
<name>A0A517T2R6_9BACT</name>
<gene>
    <name evidence="2" type="ORF">SV7mr_52120</name>
</gene>
<dbReference type="OrthoDB" id="9800454at2"/>
<dbReference type="Proteomes" id="UP000315003">
    <property type="component" value="Chromosome"/>
</dbReference>